<evidence type="ECO:0000313" key="4">
    <source>
        <dbReference type="Proteomes" id="UP000639606"/>
    </source>
</evidence>
<dbReference type="InterPro" id="IPR024079">
    <property type="entry name" value="MetalloPept_cat_dom_sf"/>
</dbReference>
<evidence type="ECO:0000256" key="1">
    <source>
        <dbReference type="SAM" id="MobiDB-lite"/>
    </source>
</evidence>
<dbReference type="Pfam" id="PF11350">
    <property type="entry name" value="DUF3152"/>
    <property type="match status" value="1"/>
</dbReference>
<proteinExistence type="predicted"/>
<keyword evidence="4" id="KW-1185">Reference proteome</keyword>
<feature type="domain" description="DUF3152" evidence="2">
    <location>
        <begin position="79"/>
        <end position="279"/>
    </location>
</feature>
<dbReference type="SUPFAM" id="SSF55486">
    <property type="entry name" value="Metalloproteases ('zincins'), catalytic domain"/>
    <property type="match status" value="1"/>
</dbReference>
<dbReference type="Proteomes" id="UP000639606">
    <property type="component" value="Unassembled WGS sequence"/>
</dbReference>
<comment type="caution">
    <text evidence="3">The sequence shown here is derived from an EMBL/GenBank/DDBJ whole genome shotgun (WGS) entry which is preliminary data.</text>
</comment>
<name>A0A918ASG3_9PSEU</name>
<reference evidence="3" key="2">
    <citation type="submission" date="2020-09" db="EMBL/GenBank/DDBJ databases">
        <authorList>
            <person name="Sun Q."/>
            <person name="Ohkuma M."/>
        </authorList>
    </citation>
    <scope>NUCLEOTIDE SEQUENCE</scope>
    <source>
        <strain evidence="3">JCM 3313</strain>
    </source>
</reference>
<dbReference type="EMBL" id="BMRG01000017">
    <property type="protein sequence ID" value="GGP77696.1"/>
    <property type="molecule type" value="Genomic_DNA"/>
</dbReference>
<reference evidence="3" key="1">
    <citation type="journal article" date="2014" name="Int. J. Syst. Evol. Microbiol.">
        <title>Complete genome sequence of Corynebacterium casei LMG S-19264T (=DSM 44701T), isolated from a smear-ripened cheese.</title>
        <authorList>
            <consortium name="US DOE Joint Genome Institute (JGI-PGF)"/>
            <person name="Walter F."/>
            <person name="Albersmeier A."/>
            <person name="Kalinowski J."/>
            <person name="Ruckert C."/>
        </authorList>
    </citation>
    <scope>NUCLEOTIDE SEQUENCE</scope>
    <source>
        <strain evidence="3">JCM 3313</strain>
    </source>
</reference>
<dbReference type="GO" id="GO:0008237">
    <property type="term" value="F:metallopeptidase activity"/>
    <property type="evidence" value="ECO:0007669"/>
    <property type="project" value="InterPro"/>
</dbReference>
<dbReference type="InterPro" id="IPR022603">
    <property type="entry name" value="DUF3152"/>
</dbReference>
<dbReference type="AlphaFoldDB" id="A0A918ASG3"/>
<feature type="region of interest" description="Disordered" evidence="1">
    <location>
        <begin position="51"/>
        <end position="86"/>
    </location>
</feature>
<protein>
    <recommendedName>
        <fullName evidence="2">DUF3152 domain-containing protein</fullName>
    </recommendedName>
</protein>
<organism evidence="3 4">
    <name type="scientific">Saccharothrix coeruleofusca</name>
    <dbReference type="NCBI Taxonomy" id="33919"/>
    <lineage>
        <taxon>Bacteria</taxon>
        <taxon>Bacillati</taxon>
        <taxon>Actinomycetota</taxon>
        <taxon>Actinomycetes</taxon>
        <taxon>Pseudonocardiales</taxon>
        <taxon>Pseudonocardiaceae</taxon>
        <taxon>Saccharothrix</taxon>
    </lineage>
</organism>
<accession>A0A918ASG3</accession>
<feature type="compositionally biased region" description="Low complexity" evidence="1">
    <location>
        <begin position="60"/>
        <end position="72"/>
    </location>
</feature>
<gene>
    <name evidence="3" type="ORF">GCM10010185_59360</name>
</gene>
<evidence type="ECO:0000259" key="2">
    <source>
        <dbReference type="Pfam" id="PF11350"/>
    </source>
</evidence>
<sequence length="280" mass="29315">MSGPDWPAGFSGELPARPAGGGRRVPRLPVLFAVCVVLTAVVVLEVRDRPPPAPTPAGPAPQAAAAGPAHPVGGTGPELPAGVPFPERGHGTWHRAPGPHGTWGAGPVRTFAVEVEDGVDLPHGDDSFAAVVHRVLLHPRGWASTGRVALRSAETGEPDLRIRLASQWTARSVCGFDLPYDTSCHVDGGVYLSAARWFRGAHSFGDDLSGYRAYAVNHEVGHYLGLGHEVCPEDGAPAPLMMQQTFSTGNDELADITAALPQGVVVPRDGRVCTPNSWPG</sequence>
<dbReference type="Gene3D" id="3.40.390.10">
    <property type="entry name" value="Collagenase (Catalytic Domain)"/>
    <property type="match status" value="1"/>
</dbReference>
<dbReference type="RefSeq" id="WP_229796208.1">
    <property type="nucleotide sequence ID" value="NZ_BMRG01000017.1"/>
</dbReference>
<evidence type="ECO:0000313" key="3">
    <source>
        <dbReference type="EMBL" id="GGP77696.1"/>
    </source>
</evidence>